<evidence type="ECO:0000256" key="1">
    <source>
        <dbReference type="SAM" id="MobiDB-lite"/>
    </source>
</evidence>
<protein>
    <submittedName>
        <fullName evidence="2">Uncharacterized protein</fullName>
    </submittedName>
</protein>
<feature type="region of interest" description="Disordered" evidence="1">
    <location>
        <begin position="64"/>
        <end position="94"/>
    </location>
</feature>
<comment type="caution">
    <text evidence="2">The sequence shown here is derived from an EMBL/GenBank/DDBJ whole genome shotgun (WGS) entry which is preliminary data.</text>
</comment>
<reference evidence="2" key="1">
    <citation type="journal article" date="2023" name="Science">
        <title>Genome structures resolve the early diversification of teleost fishes.</title>
        <authorList>
            <person name="Parey E."/>
            <person name="Louis A."/>
            <person name="Montfort J."/>
            <person name="Bouchez O."/>
            <person name="Roques C."/>
            <person name="Iampietro C."/>
            <person name="Lluch J."/>
            <person name="Castinel A."/>
            <person name="Donnadieu C."/>
            <person name="Desvignes T."/>
            <person name="Floi Bucao C."/>
            <person name="Jouanno E."/>
            <person name="Wen M."/>
            <person name="Mejri S."/>
            <person name="Dirks R."/>
            <person name="Jansen H."/>
            <person name="Henkel C."/>
            <person name="Chen W.J."/>
            <person name="Zahm M."/>
            <person name="Cabau C."/>
            <person name="Klopp C."/>
            <person name="Thompson A.W."/>
            <person name="Robinson-Rechavi M."/>
            <person name="Braasch I."/>
            <person name="Lecointre G."/>
            <person name="Bobe J."/>
            <person name="Postlethwait J.H."/>
            <person name="Berthelot C."/>
            <person name="Roest Crollius H."/>
            <person name="Guiguen Y."/>
        </authorList>
    </citation>
    <scope>NUCLEOTIDE SEQUENCE</scope>
    <source>
        <strain evidence="2">NC1722</strain>
    </source>
</reference>
<organism evidence="2 3">
    <name type="scientific">Aldrovandia affinis</name>
    <dbReference type="NCBI Taxonomy" id="143900"/>
    <lineage>
        <taxon>Eukaryota</taxon>
        <taxon>Metazoa</taxon>
        <taxon>Chordata</taxon>
        <taxon>Craniata</taxon>
        <taxon>Vertebrata</taxon>
        <taxon>Euteleostomi</taxon>
        <taxon>Actinopterygii</taxon>
        <taxon>Neopterygii</taxon>
        <taxon>Teleostei</taxon>
        <taxon>Notacanthiformes</taxon>
        <taxon>Halosauridae</taxon>
        <taxon>Aldrovandia</taxon>
    </lineage>
</organism>
<evidence type="ECO:0000313" key="3">
    <source>
        <dbReference type="Proteomes" id="UP001221898"/>
    </source>
</evidence>
<feature type="compositionally biased region" description="Polar residues" evidence="1">
    <location>
        <begin position="78"/>
        <end position="87"/>
    </location>
</feature>
<dbReference type="AlphaFoldDB" id="A0AAD7RC59"/>
<gene>
    <name evidence="2" type="ORF">AAFF_G00259880</name>
</gene>
<feature type="compositionally biased region" description="Polar residues" evidence="1">
    <location>
        <begin position="42"/>
        <end position="51"/>
    </location>
</feature>
<sequence>MGLAYDAYLTANSNNTSSDRHPARPGALHLLGRSPDHRDIQHQQGTATPNSSVFLELRRTDLASEDGPASRATRCKHQGNQVPKVNQDSLDSLDPLDPQGRVVMERQDLKAHLDQLDQLVTPHLASQAPPVHQGNLEAWACLDTRGSRGHPEVRGQGGHLALVGPLDLLATPLLANLGHMA</sequence>
<proteinExistence type="predicted"/>
<feature type="region of interest" description="Disordered" evidence="1">
    <location>
        <begin position="12"/>
        <end position="51"/>
    </location>
</feature>
<evidence type="ECO:0000313" key="2">
    <source>
        <dbReference type="EMBL" id="KAJ8377477.1"/>
    </source>
</evidence>
<name>A0AAD7RC59_9TELE</name>
<accession>A0AAD7RC59</accession>
<keyword evidence="3" id="KW-1185">Reference proteome</keyword>
<dbReference type="Proteomes" id="UP001221898">
    <property type="component" value="Unassembled WGS sequence"/>
</dbReference>
<dbReference type="EMBL" id="JAINUG010000352">
    <property type="protein sequence ID" value="KAJ8377477.1"/>
    <property type="molecule type" value="Genomic_DNA"/>
</dbReference>